<organism evidence="4">
    <name type="scientific">Hymenolepis diminuta</name>
    <name type="common">Rat tapeworm</name>
    <dbReference type="NCBI Taxonomy" id="6216"/>
    <lineage>
        <taxon>Eukaryota</taxon>
        <taxon>Metazoa</taxon>
        <taxon>Spiralia</taxon>
        <taxon>Lophotrochozoa</taxon>
        <taxon>Platyhelminthes</taxon>
        <taxon>Cestoda</taxon>
        <taxon>Eucestoda</taxon>
        <taxon>Cyclophyllidea</taxon>
        <taxon>Hymenolepididae</taxon>
        <taxon>Hymenolepis</taxon>
    </lineage>
</organism>
<dbReference type="WBParaSite" id="HDID_0000213201-mRNA-1">
    <property type="protein sequence ID" value="HDID_0000213201-mRNA-1"/>
    <property type="gene ID" value="HDID_0000213201"/>
</dbReference>
<gene>
    <name evidence="2" type="ORF">HDID_LOCUS2133</name>
</gene>
<reference evidence="2 3" key="2">
    <citation type="submission" date="2018-11" db="EMBL/GenBank/DDBJ databases">
        <authorList>
            <consortium name="Pathogen Informatics"/>
        </authorList>
    </citation>
    <scope>NUCLEOTIDE SEQUENCE [LARGE SCALE GENOMIC DNA]</scope>
</reference>
<dbReference type="EMBL" id="UYSG01000482">
    <property type="protein sequence ID" value="VDL19594.1"/>
    <property type="molecule type" value="Genomic_DNA"/>
</dbReference>
<name>A0A0R3SC64_HYMDI</name>
<evidence type="ECO:0000313" key="3">
    <source>
        <dbReference type="Proteomes" id="UP000274504"/>
    </source>
</evidence>
<sequence>MNASGSKQDLLWNVPIDTPTSATVTAVTTTTTSPLSEGDSEGPQKSILSSPTSTADLLSISTSASMFLSDFARFPFPLPPLADLYNLSTNPMASLLLAQVGAAALNSLNQNIPTSSPFIEGPEQGSSRNTFSIAEHIREEVKEGENGEEKEEEREATNVERSRSNNESLCCPICHEDLKSKDLSVHISLELQALDEETQRLQHCRFEHNPYERCININSRGLFDHISSSQRYCKFQMVKERRLARKRSFPYSKPQEEYNNSGQQSLKIPHSLESGFSFFSPQLVPNIPTKVRRIEK</sequence>
<feature type="region of interest" description="Disordered" evidence="1">
    <location>
        <begin position="140"/>
        <end position="162"/>
    </location>
</feature>
<protein>
    <submittedName>
        <fullName evidence="2 4">Uncharacterized protein</fullName>
    </submittedName>
</protein>
<feature type="region of interest" description="Disordered" evidence="1">
    <location>
        <begin position="29"/>
        <end position="51"/>
    </location>
</feature>
<dbReference type="OrthoDB" id="6286050at2759"/>
<evidence type="ECO:0000256" key="1">
    <source>
        <dbReference type="SAM" id="MobiDB-lite"/>
    </source>
</evidence>
<evidence type="ECO:0000313" key="2">
    <source>
        <dbReference type="EMBL" id="VDL19594.1"/>
    </source>
</evidence>
<proteinExistence type="predicted"/>
<evidence type="ECO:0000313" key="4">
    <source>
        <dbReference type="WBParaSite" id="HDID_0000213201-mRNA-1"/>
    </source>
</evidence>
<reference evidence="4" key="1">
    <citation type="submission" date="2017-02" db="UniProtKB">
        <authorList>
            <consortium name="WormBaseParasite"/>
        </authorList>
    </citation>
    <scope>IDENTIFICATION</scope>
</reference>
<dbReference type="Proteomes" id="UP000274504">
    <property type="component" value="Unassembled WGS sequence"/>
</dbReference>
<dbReference type="AlphaFoldDB" id="A0A0R3SC64"/>
<accession>A0A0R3SC64</accession>